<dbReference type="InterPro" id="IPR046675">
    <property type="entry name" value="DUF6545"/>
</dbReference>
<keyword evidence="1" id="KW-0812">Transmembrane</keyword>
<dbReference type="NCBIfam" id="NF042915">
    <property type="entry name" value="MAB_1171c_fam"/>
    <property type="match status" value="1"/>
</dbReference>
<name>A0A919NS39_9ACTN</name>
<accession>A0A919NS39</accession>
<dbReference type="Proteomes" id="UP000623608">
    <property type="component" value="Unassembled WGS sequence"/>
</dbReference>
<feature type="transmembrane region" description="Helical" evidence="1">
    <location>
        <begin position="113"/>
        <end position="135"/>
    </location>
</feature>
<evidence type="ECO:0000259" key="2">
    <source>
        <dbReference type="Pfam" id="PF20182"/>
    </source>
</evidence>
<dbReference type="AlphaFoldDB" id="A0A919NS39"/>
<feature type="transmembrane region" description="Helical" evidence="1">
    <location>
        <begin position="147"/>
        <end position="165"/>
    </location>
</feature>
<dbReference type="InterPro" id="IPR050039">
    <property type="entry name" value="MAB_1171c-like"/>
</dbReference>
<evidence type="ECO:0000313" key="3">
    <source>
        <dbReference type="EMBL" id="GIF22572.1"/>
    </source>
</evidence>
<feature type="transmembrane region" description="Helical" evidence="1">
    <location>
        <begin position="30"/>
        <end position="48"/>
    </location>
</feature>
<comment type="caution">
    <text evidence="3">The sequence shown here is derived from an EMBL/GenBank/DDBJ whole genome shotgun (WGS) entry which is preliminary data.</text>
</comment>
<feature type="transmembrane region" description="Helical" evidence="1">
    <location>
        <begin position="54"/>
        <end position="75"/>
    </location>
</feature>
<feature type="domain" description="DUF6545" evidence="2">
    <location>
        <begin position="214"/>
        <end position="334"/>
    </location>
</feature>
<organism evidence="3 4">
    <name type="scientific">Paractinoplanes tereljensis</name>
    <dbReference type="NCBI Taxonomy" id="571912"/>
    <lineage>
        <taxon>Bacteria</taxon>
        <taxon>Bacillati</taxon>
        <taxon>Actinomycetota</taxon>
        <taxon>Actinomycetes</taxon>
        <taxon>Micromonosporales</taxon>
        <taxon>Micromonosporaceae</taxon>
        <taxon>Paractinoplanes</taxon>
    </lineage>
</organism>
<feature type="transmembrane region" description="Helical" evidence="1">
    <location>
        <begin position="6"/>
        <end position="23"/>
    </location>
</feature>
<dbReference type="RefSeq" id="WP_203810145.1">
    <property type="nucleotide sequence ID" value="NZ_BOMY01000034.1"/>
</dbReference>
<dbReference type="EMBL" id="BOMY01000034">
    <property type="protein sequence ID" value="GIF22572.1"/>
    <property type="molecule type" value="Genomic_DNA"/>
</dbReference>
<gene>
    <name evidence="3" type="ORF">Ate02nite_53020</name>
</gene>
<feature type="transmembrane region" description="Helical" evidence="1">
    <location>
        <begin position="82"/>
        <end position="101"/>
    </location>
</feature>
<keyword evidence="1" id="KW-0472">Membrane</keyword>
<dbReference type="Pfam" id="PF20182">
    <property type="entry name" value="DUF6545"/>
    <property type="match status" value="1"/>
</dbReference>
<proteinExistence type="predicted"/>
<feature type="transmembrane region" description="Helical" evidence="1">
    <location>
        <begin position="185"/>
        <end position="205"/>
    </location>
</feature>
<protein>
    <recommendedName>
        <fullName evidence="2">DUF6545 domain-containing protein</fullName>
    </recommendedName>
</protein>
<reference evidence="3" key="1">
    <citation type="submission" date="2021-01" db="EMBL/GenBank/DDBJ databases">
        <title>Whole genome shotgun sequence of Actinoplanes tereljensis NBRC 105297.</title>
        <authorList>
            <person name="Komaki H."/>
            <person name="Tamura T."/>
        </authorList>
    </citation>
    <scope>NUCLEOTIDE SEQUENCE</scope>
    <source>
        <strain evidence="3">NBRC 105297</strain>
    </source>
</reference>
<evidence type="ECO:0000256" key="1">
    <source>
        <dbReference type="SAM" id="Phobius"/>
    </source>
</evidence>
<evidence type="ECO:0000313" key="4">
    <source>
        <dbReference type="Proteomes" id="UP000623608"/>
    </source>
</evidence>
<sequence>MILSVTLLVLLWGVVVARLPTLWRDARQRAFWATVFTLTLIKTIVLLWPATPLLVPNLLGVLTAYFLLCFLSLLSGRGLRKWHLALTVAVLAILVALAGDIELDGDLSARTIAYWVVLEGFLGTVLVTTTVLFWSVAKEAPPGLPRLGLRAISAGTAMVALYAAIKTGLILGAPRTDFDRFEKWALYLQGGGTLIAVAGACVPAARRSRAILGAYWSLLVLRPLWKAMRDAFPEVILFTPRRAVFELAGVDDVHLRLYRRVIEIRDGMLALRPYLAAGPTAEGDPARAEAAAIAEALRRHTKGTKAKQGGTFAEVGPEMSDEVAWLSRVSRAFTGAARTPTPSGSAR</sequence>
<keyword evidence="1" id="KW-1133">Transmembrane helix</keyword>
<keyword evidence="4" id="KW-1185">Reference proteome</keyword>